<evidence type="ECO:0000256" key="1">
    <source>
        <dbReference type="SAM" id="Phobius"/>
    </source>
</evidence>
<dbReference type="InterPro" id="IPR012495">
    <property type="entry name" value="TadE-like_dom"/>
</dbReference>
<keyword evidence="4" id="KW-1185">Reference proteome</keyword>
<dbReference type="RefSeq" id="WP_039980249.1">
    <property type="nucleotide sequence ID" value="NZ_BAOJ01000029.1"/>
</dbReference>
<reference evidence="3 4" key="1">
    <citation type="submission" date="2019-07" db="EMBL/GenBank/DDBJ databases">
        <title>Whole genome shotgun sequence of Vibrio sagamiensis NBRC 104589.</title>
        <authorList>
            <person name="Hosoyama A."/>
            <person name="Uohara A."/>
            <person name="Ohji S."/>
            <person name="Ichikawa N."/>
        </authorList>
    </citation>
    <scope>NUCLEOTIDE SEQUENCE [LARGE SCALE GENOMIC DNA]</scope>
    <source>
        <strain evidence="3 4">NBRC 104589</strain>
    </source>
</reference>
<keyword evidence="1" id="KW-0472">Membrane</keyword>
<dbReference type="OrthoDB" id="5876298at2"/>
<accession>A0A511QEJ7</accession>
<comment type="caution">
    <text evidence="3">The sequence shown here is derived from an EMBL/GenBank/DDBJ whole genome shotgun (WGS) entry which is preliminary data.</text>
</comment>
<dbReference type="AlphaFoldDB" id="A0A511QEJ7"/>
<protein>
    <recommendedName>
        <fullName evidence="2">TadE-like domain-containing protein</fullName>
    </recommendedName>
</protein>
<proteinExistence type="predicted"/>
<feature type="transmembrane region" description="Helical" evidence="1">
    <location>
        <begin position="12"/>
        <end position="35"/>
    </location>
</feature>
<name>A0A511QEJ7_9VIBR</name>
<evidence type="ECO:0000313" key="4">
    <source>
        <dbReference type="Proteomes" id="UP000321922"/>
    </source>
</evidence>
<evidence type="ECO:0000313" key="3">
    <source>
        <dbReference type="EMBL" id="GEM75721.1"/>
    </source>
</evidence>
<dbReference type="Pfam" id="PF07811">
    <property type="entry name" value="TadE"/>
    <property type="match status" value="1"/>
</dbReference>
<keyword evidence="1" id="KW-1133">Transmembrane helix</keyword>
<sequence length="147" mass="16484">MLSNQKGAQSVEFAMIVLPFLLLSIGFFEICRLLLVHLLFDVAINAGARDVKTRLTSPVSEQVFIEAVAKFPLIEKNNITLLDTLYAKSFSDLLNNKQAPKNQAQLGEYNVHYAFSFALLPSLSIFLSKPADDKITFKKKVLVSYEK</sequence>
<gene>
    <name evidence="3" type="ORF">VSA01S_18330</name>
</gene>
<dbReference type="EMBL" id="BJXJ01000015">
    <property type="protein sequence ID" value="GEM75721.1"/>
    <property type="molecule type" value="Genomic_DNA"/>
</dbReference>
<dbReference type="Proteomes" id="UP000321922">
    <property type="component" value="Unassembled WGS sequence"/>
</dbReference>
<keyword evidence="1" id="KW-0812">Transmembrane</keyword>
<organism evidence="3 4">
    <name type="scientific">Vibrio sagamiensis NBRC 104589</name>
    <dbReference type="NCBI Taxonomy" id="1219064"/>
    <lineage>
        <taxon>Bacteria</taxon>
        <taxon>Pseudomonadati</taxon>
        <taxon>Pseudomonadota</taxon>
        <taxon>Gammaproteobacteria</taxon>
        <taxon>Vibrionales</taxon>
        <taxon>Vibrionaceae</taxon>
        <taxon>Vibrio</taxon>
    </lineage>
</organism>
<feature type="domain" description="TadE-like" evidence="2">
    <location>
        <begin position="7"/>
        <end position="49"/>
    </location>
</feature>
<evidence type="ECO:0000259" key="2">
    <source>
        <dbReference type="Pfam" id="PF07811"/>
    </source>
</evidence>